<feature type="transmembrane region" description="Helical" evidence="5">
    <location>
        <begin position="104"/>
        <end position="123"/>
    </location>
</feature>
<accession>A0A0B1T022</accession>
<feature type="transmembrane region" description="Helical" evidence="5">
    <location>
        <begin position="26"/>
        <end position="46"/>
    </location>
</feature>
<dbReference type="PANTHER" id="PTHR11662:SF456">
    <property type="entry name" value="VESICULAR GLUTAMATE TRANSPORTER, ISOFORM A"/>
    <property type="match status" value="1"/>
</dbReference>
<dbReference type="PANTHER" id="PTHR11662">
    <property type="entry name" value="SOLUTE CARRIER FAMILY 17"/>
    <property type="match status" value="1"/>
</dbReference>
<protein>
    <submittedName>
        <fullName evidence="6">Transporter, major facilitator family protein</fullName>
    </submittedName>
</protein>
<dbReference type="EMBL" id="KN555260">
    <property type="protein sequence ID" value="KHJ88755.1"/>
    <property type="molecule type" value="Genomic_DNA"/>
</dbReference>
<sequence length="459" mass="50860">MEVHSNKILQMVENVQCCNCRKRWQLAILANIGFMIVFGIRCNLGAAKNHMFKNYTDPWGHRHIHDFNWTRAELSVMESSFFYGYLVTQIPAGFLAAKYPPNKLFGIAIGVASFLNILLPTGFNSKSDVLVAVIQIMQGLVQGVAFPSMHGVWRFWAPPMERSKLATTAFTGSYAGAVLGLPLSAFLVSYISWSAPFYLYGIAGTIWAVFWFALTFEKPAFHPTISLEEKKYIEEAIGHVSSSHPTFRSVPWKAIVTSKPVWAIIVANFARSWTFYLLLQNQLTYMKERLDMNISDSGIIAALPHAVMGIVVLLGGQLADYLRSHKILSTTAVRKLFNCGAILMGFSNGIGTLAGLTCPIVTEKFTESGAHGWEKVFLLASLIHFTGVTFYAVYASGELQDWAEPKPEEEAWNVTALNHRSSNAGYGAAKNDNPITLAPLPTAEQLNRGKCTGNTLYYC</sequence>
<dbReference type="InterPro" id="IPR011701">
    <property type="entry name" value="MFS"/>
</dbReference>
<dbReference type="SUPFAM" id="SSF103473">
    <property type="entry name" value="MFS general substrate transporter"/>
    <property type="match status" value="1"/>
</dbReference>
<keyword evidence="2 5" id="KW-0812">Transmembrane</keyword>
<dbReference type="Pfam" id="PF07690">
    <property type="entry name" value="MFS_1"/>
    <property type="match status" value="1"/>
</dbReference>
<evidence type="ECO:0000256" key="3">
    <source>
        <dbReference type="ARBA" id="ARBA00022989"/>
    </source>
</evidence>
<feature type="transmembrane region" description="Helical" evidence="5">
    <location>
        <begin position="336"/>
        <end position="356"/>
    </location>
</feature>
<dbReference type="GO" id="GO:0005313">
    <property type="term" value="F:L-glutamate transmembrane transporter activity"/>
    <property type="evidence" value="ECO:0007669"/>
    <property type="project" value="TreeGrafter"/>
</dbReference>
<feature type="transmembrane region" description="Helical" evidence="5">
    <location>
        <begin position="129"/>
        <end position="153"/>
    </location>
</feature>
<dbReference type="Proteomes" id="UP000053660">
    <property type="component" value="Unassembled WGS sequence"/>
</dbReference>
<comment type="subcellular location">
    <subcellularLocation>
        <location evidence="1">Membrane</location>
        <topology evidence="1">Multi-pass membrane protein</topology>
    </subcellularLocation>
</comment>
<feature type="transmembrane region" description="Helical" evidence="5">
    <location>
        <begin position="261"/>
        <end position="279"/>
    </location>
</feature>
<dbReference type="GO" id="GO:0060076">
    <property type="term" value="C:excitatory synapse"/>
    <property type="evidence" value="ECO:0007669"/>
    <property type="project" value="TreeGrafter"/>
</dbReference>
<keyword evidence="7" id="KW-1185">Reference proteome</keyword>
<feature type="transmembrane region" description="Helical" evidence="5">
    <location>
        <begin position="299"/>
        <end position="316"/>
    </location>
</feature>
<dbReference type="GO" id="GO:0035249">
    <property type="term" value="P:synaptic transmission, glutamatergic"/>
    <property type="evidence" value="ECO:0007669"/>
    <property type="project" value="TreeGrafter"/>
</dbReference>
<dbReference type="GO" id="GO:0050803">
    <property type="term" value="P:regulation of synapse structure or activity"/>
    <property type="evidence" value="ECO:0007669"/>
    <property type="project" value="TreeGrafter"/>
</dbReference>
<dbReference type="FunFam" id="1.20.1250.20:FF:001492">
    <property type="entry name" value="Protein CBG06794"/>
    <property type="match status" value="1"/>
</dbReference>
<proteinExistence type="predicted"/>
<evidence type="ECO:0000256" key="4">
    <source>
        <dbReference type="ARBA" id="ARBA00023136"/>
    </source>
</evidence>
<dbReference type="AlphaFoldDB" id="A0A0B1T022"/>
<evidence type="ECO:0000256" key="5">
    <source>
        <dbReference type="SAM" id="Phobius"/>
    </source>
</evidence>
<evidence type="ECO:0000313" key="7">
    <source>
        <dbReference type="Proteomes" id="UP000053660"/>
    </source>
</evidence>
<name>A0A0B1T022_OESDE</name>
<evidence type="ECO:0000256" key="1">
    <source>
        <dbReference type="ARBA" id="ARBA00004141"/>
    </source>
</evidence>
<dbReference type="Gene3D" id="1.20.1250.20">
    <property type="entry name" value="MFS general substrate transporter like domains"/>
    <property type="match status" value="2"/>
</dbReference>
<feature type="transmembrane region" description="Helical" evidence="5">
    <location>
        <begin position="376"/>
        <end position="394"/>
    </location>
</feature>
<dbReference type="GO" id="GO:0005326">
    <property type="term" value="F:neurotransmitter transmembrane transporter activity"/>
    <property type="evidence" value="ECO:0007669"/>
    <property type="project" value="TreeGrafter"/>
</dbReference>
<dbReference type="OrthoDB" id="2985014at2759"/>
<dbReference type="InterPro" id="IPR050382">
    <property type="entry name" value="MFS_Na/Anion_cotransporter"/>
</dbReference>
<dbReference type="GO" id="GO:0030672">
    <property type="term" value="C:synaptic vesicle membrane"/>
    <property type="evidence" value="ECO:0007669"/>
    <property type="project" value="TreeGrafter"/>
</dbReference>
<keyword evidence="3 5" id="KW-1133">Transmembrane helix</keyword>
<reference evidence="6 7" key="1">
    <citation type="submission" date="2014-03" db="EMBL/GenBank/DDBJ databases">
        <title>Draft genome of the hookworm Oesophagostomum dentatum.</title>
        <authorList>
            <person name="Mitreva M."/>
        </authorList>
    </citation>
    <scope>NUCLEOTIDE SEQUENCE [LARGE SCALE GENOMIC DNA]</scope>
    <source>
        <strain evidence="6 7">OD-Hann</strain>
    </source>
</reference>
<dbReference type="InterPro" id="IPR036259">
    <property type="entry name" value="MFS_trans_sf"/>
</dbReference>
<feature type="transmembrane region" description="Helical" evidence="5">
    <location>
        <begin position="165"/>
        <end position="191"/>
    </location>
</feature>
<organism evidence="6 7">
    <name type="scientific">Oesophagostomum dentatum</name>
    <name type="common">Nodular worm</name>
    <dbReference type="NCBI Taxonomy" id="61180"/>
    <lineage>
        <taxon>Eukaryota</taxon>
        <taxon>Metazoa</taxon>
        <taxon>Ecdysozoa</taxon>
        <taxon>Nematoda</taxon>
        <taxon>Chromadorea</taxon>
        <taxon>Rhabditida</taxon>
        <taxon>Rhabditina</taxon>
        <taxon>Rhabditomorpha</taxon>
        <taxon>Strongyloidea</taxon>
        <taxon>Strongylidae</taxon>
        <taxon>Oesophagostomum</taxon>
    </lineage>
</organism>
<gene>
    <name evidence="6" type="ORF">OESDEN_11448</name>
</gene>
<keyword evidence="4 5" id="KW-0472">Membrane</keyword>
<evidence type="ECO:0000313" key="6">
    <source>
        <dbReference type="EMBL" id="KHJ88755.1"/>
    </source>
</evidence>
<evidence type="ECO:0000256" key="2">
    <source>
        <dbReference type="ARBA" id="ARBA00022692"/>
    </source>
</evidence>
<feature type="transmembrane region" description="Helical" evidence="5">
    <location>
        <begin position="197"/>
        <end position="216"/>
    </location>
</feature>
<dbReference type="GO" id="GO:0098700">
    <property type="term" value="P:neurotransmitter loading into synaptic vesicle"/>
    <property type="evidence" value="ECO:0007669"/>
    <property type="project" value="TreeGrafter"/>
</dbReference>